<proteinExistence type="predicted"/>
<feature type="domain" description="SET" evidence="1">
    <location>
        <begin position="67"/>
        <end position="231"/>
    </location>
</feature>
<dbReference type="PANTHER" id="PTHR45660">
    <property type="entry name" value="HISTONE-LYSINE N-METHYLTRANSFERASE SETMAR"/>
    <property type="match status" value="1"/>
</dbReference>
<sequence length="253" mass="28382">MPMNGDLEGERVIVSIVSSEGYDADVEDHDVLVYTGHGGNASGFLPPNVEGLCIRWPLQGPRVIDGEGACLARNSSCCFCIKKNEGDLPCTSYGILVRQKSMIYECGSMCASLPNWKYRVTETGFKDGRDGESNEYVFHTNRVYEPFKWNYEIELLGEESSDTVEDYDIPSPLTISSKNSGNVARFMNHSCSSNVFCHPIMYEHNNEVLLHIVFFAKRHIPSITELTYDYVILHSDESESNKVDYGKNKCLCG</sequence>
<dbReference type="EMBL" id="VEPZ02000813">
    <property type="protein sequence ID" value="KAE8718305.1"/>
    <property type="molecule type" value="Genomic_DNA"/>
</dbReference>
<dbReference type="InterPro" id="IPR036987">
    <property type="entry name" value="SRA-YDG_sf"/>
</dbReference>
<gene>
    <name evidence="2" type="ORF">F3Y22_tig00110015pilonHSYRG00134</name>
</gene>
<evidence type="ECO:0000313" key="3">
    <source>
        <dbReference type="Proteomes" id="UP000436088"/>
    </source>
</evidence>
<keyword evidence="3" id="KW-1185">Reference proteome</keyword>
<dbReference type="InterPro" id="IPR051357">
    <property type="entry name" value="H3K9_HMTase_SUVAR3-9"/>
</dbReference>
<evidence type="ECO:0000259" key="1">
    <source>
        <dbReference type="PROSITE" id="PS50280"/>
    </source>
</evidence>
<evidence type="ECO:0000313" key="2">
    <source>
        <dbReference type="EMBL" id="KAE8718305.1"/>
    </source>
</evidence>
<organism evidence="2 3">
    <name type="scientific">Hibiscus syriacus</name>
    <name type="common">Rose of Sharon</name>
    <dbReference type="NCBI Taxonomy" id="106335"/>
    <lineage>
        <taxon>Eukaryota</taxon>
        <taxon>Viridiplantae</taxon>
        <taxon>Streptophyta</taxon>
        <taxon>Embryophyta</taxon>
        <taxon>Tracheophyta</taxon>
        <taxon>Spermatophyta</taxon>
        <taxon>Magnoliopsida</taxon>
        <taxon>eudicotyledons</taxon>
        <taxon>Gunneridae</taxon>
        <taxon>Pentapetalae</taxon>
        <taxon>rosids</taxon>
        <taxon>malvids</taxon>
        <taxon>Malvales</taxon>
        <taxon>Malvaceae</taxon>
        <taxon>Malvoideae</taxon>
        <taxon>Hibiscus</taxon>
    </lineage>
</organism>
<dbReference type="GO" id="GO:0003690">
    <property type="term" value="F:double-stranded DNA binding"/>
    <property type="evidence" value="ECO:0007669"/>
    <property type="project" value="TreeGrafter"/>
</dbReference>
<protein>
    <submittedName>
        <fullName evidence="2">Heat shock protein 70 (Hsp 70) family protein isoform 1</fullName>
    </submittedName>
</protein>
<name>A0A6A3BPN0_HIBSY</name>
<dbReference type="PROSITE" id="PS50280">
    <property type="entry name" value="SET"/>
    <property type="match status" value="1"/>
</dbReference>
<dbReference type="Gene3D" id="2.170.270.10">
    <property type="entry name" value="SET domain"/>
    <property type="match status" value="2"/>
</dbReference>
<dbReference type="Proteomes" id="UP000436088">
    <property type="component" value="Unassembled WGS sequence"/>
</dbReference>
<dbReference type="Gene3D" id="2.30.280.10">
    <property type="entry name" value="SRA-YDG"/>
    <property type="match status" value="1"/>
</dbReference>
<dbReference type="PANTHER" id="PTHR45660:SF73">
    <property type="entry name" value="HISTONE-LYSINE N-METHYLTRANSFERASE, H3 LYSINE-9 SPECIFIC SUVH1"/>
    <property type="match status" value="1"/>
</dbReference>
<dbReference type="AlphaFoldDB" id="A0A6A3BPN0"/>
<reference evidence="2" key="1">
    <citation type="submission" date="2019-09" db="EMBL/GenBank/DDBJ databases">
        <title>Draft genome information of white flower Hibiscus syriacus.</title>
        <authorList>
            <person name="Kim Y.-M."/>
        </authorList>
    </citation>
    <scope>NUCLEOTIDE SEQUENCE [LARGE SCALE GENOMIC DNA]</scope>
    <source>
        <strain evidence="2">YM2019G1</strain>
    </source>
</reference>
<dbReference type="SUPFAM" id="SSF88697">
    <property type="entry name" value="PUA domain-like"/>
    <property type="match status" value="1"/>
</dbReference>
<dbReference type="SUPFAM" id="SSF82199">
    <property type="entry name" value="SET domain"/>
    <property type="match status" value="1"/>
</dbReference>
<keyword evidence="2" id="KW-0346">Stress response</keyword>
<comment type="caution">
    <text evidence="2">The sequence shown here is derived from an EMBL/GenBank/DDBJ whole genome shotgun (WGS) entry which is preliminary data.</text>
</comment>
<dbReference type="InterPro" id="IPR001214">
    <property type="entry name" value="SET_dom"/>
</dbReference>
<dbReference type="InterPro" id="IPR046341">
    <property type="entry name" value="SET_dom_sf"/>
</dbReference>
<accession>A0A6A3BPN0</accession>
<dbReference type="SMART" id="SM00317">
    <property type="entry name" value="SET"/>
    <property type="match status" value="1"/>
</dbReference>
<dbReference type="InterPro" id="IPR015947">
    <property type="entry name" value="PUA-like_sf"/>
</dbReference>
<dbReference type="Pfam" id="PF00856">
    <property type="entry name" value="SET"/>
    <property type="match status" value="1"/>
</dbReference>